<dbReference type="Gene3D" id="2.60.40.1930">
    <property type="match status" value="1"/>
</dbReference>
<reference evidence="2 3" key="1">
    <citation type="submission" date="2024-04" db="EMBL/GenBank/DDBJ databases">
        <title>New Clade of Flavobacterium.</title>
        <authorList>
            <person name="Matos L."/>
            <person name="Proenca D.N."/>
            <person name="Fransisco R.M."/>
            <person name="Chung A.P."/>
            <person name="Maccario L."/>
            <person name="Sorensen S.J."/>
            <person name="Morais P.V."/>
        </authorList>
    </citation>
    <scope>NUCLEOTIDE SEQUENCE [LARGE SCALE GENOMIC DNA]</scope>
    <source>
        <strain evidence="2 3">FZUC8N2.13</strain>
    </source>
</reference>
<keyword evidence="3" id="KW-1185">Reference proteome</keyword>
<evidence type="ECO:0000256" key="1">
    <source>
        <dbReference type="SAM" id="SignalP"/>
    </source>
</evidence>
<feature type="signal peptide" evidence="1">
    <location>
        <begin position="1"/>
        <end position="28"/>
    </location>
</feature>
<proteinExistence type="predicted"/>
<keyword evidence="1" id="KW-0732">Signal</keyword>
<dbReference type="RefSeq" id="WP_373406385.1">
    <property type="nucleotide sequence ID" value="NZ_JBCFQL010000008.1"/>
</dbReference>
<evidence type="ECO:0000313" key="2">
    <source>
        <dbReference type="EMBL" id="MFA9191395.1"/>
    </source>
</evidence>
<dbReference type="Proteomes" id="UP001574169">
    <property type="component" value="Unassembled WGS sequence"/>
</dbReference>
<comment type="caution">
    <text evidence="2">The sequence shown here is derived from an EMBL/GenBank/DDBJ whole genome shotgun (WGS) entry which is preliminary data.</text>
</comment>
<protein>
    <recommendedName>
        <fullName evidence="4">TonB-dependent receptor plug domain-containing protein</fullName>
    </recommendedName>
</protein>
<evidence type="ECO:0008006" key="4">
    <source>
        <dbReference type="Google" id="ProtNLM"/>
    </source>
</evidence>
<dbReference type="SUPFAM" id="SSF56935">
    <property type="entry name" value="Porins"/>
    <property type="match status" value="1"/>
</dbReference>
<sequence length="812" mass="91325">MLKVFKSNKNCPFICLVLLVFSIGFLNAQDQKKVSDIEKVYLHTDKSLYFVGDDLFYKAYNVRATNNVLFDNSTILYVELISPDQEILARNKTNLQIGLGHGDFQLTDSLGVKPGVYQLRAYTNWNRNFGEDFVFKKNIEVVDVFESNSKDNKTPITVTETKGKTKPQAQAIVERKIKVDFFPESGSLLTNVASIVGFKAVDSNGKPIPITGEIFDGNNEVVGSFSSVHDGMGKFQMIPMDAQNYYAKIKTEDGTELREELPKVTNQGYLLNYRVVRGKNIVSVLTNEATLLQNPNAIITVVCKSKGVSYLENTLTITQTASSFELDKNSTPEGISQITLIDNNSKPQSERLIYIEKEQDLDIQLATDKSTYKPNEKATVTFSSKTKTGSAKSGSFSMSVTDMNGVEENKDFGTNISSNFLLEADIRGEIHNPAYYFDATNLKRLDHLDNLLLTQGWRDFLWKTMPKASDTKNYIAEKGINISGKVKQLFGDKTKENYTIGLVLLNSKHINTFKTTTDSIGEFKFENLKFSEKMQMTVSSKDEKGKYKGEILLNPIEQPAIAVDFKKQTIDWNPTNRLIVDNVFKKYTTFGVKPENVLQEVSIVAKKNNKLVGAYGIPENTYVADESLKTFTSIFELIEQKIPGVIIENESIRFIRFQGSALILIDNMIDNTGLLNFILPQDVLKIESVRGSQAATFYGEQAASGIISIFTKPNKTIKEKSGFNYIKQDIEGFQTARVFYAPKNEQELLTLDIKETVRNTLYWNPYVHPDKDGNATVNYFNTKVETKVKIALEGITSNGIPVVRNSYYTINK</sequence>
<gene>
    <name evidence="2" type="ORF">AAGV28_08450</name>
</gene>
<name>A0ABV4TBC7_9FLAO</name>
<evidence type="ECO:0000313" key="3">
    <source>
        <dbReference type="Proteomes" id="UP001574169"/>
    </source>
</evidence>
<dbReference type="Gene3D" id="2.170.130.10">
    <property type="entry name" value="TonB-dependent receptor, plug domain"/>
    <property type="match status" value="1"/>
</dbReference>
<feature type="chain" id="PRO_5045257590" description="TonB-dependent receptor plug domain-containing protein" evidence="1">
    <location>
        <begin position="29"/>
        <end position="812"/>
    </location>
</feature>
<organism evidence="2 3">
    <name type="scientific">Flavobacterium zubiriense</name>
    <dbReference type="NCBI Taxonomy" id="3138075"/>
    <lineage>
        <taxon>Bacteria</taxon>
        <taxon>Pseudomonadati</taxon>
        <taxon>Bacteroidota</taxon>
        <taxon>Flavobacteriia</taxon>
        <taxon>Flavobacteriales</taxon>
        <taxon>Flavobacteriaceae</taxon>
        <taxon>Flavobacterium</taxon>
    </lineage>
</organism>
<accession>A0ABV4TBC7</accession>
<dbReference type="InterPro" id="IPR037066">
    <property type="entry name" value="Plug_dom_sf"/>
</dbReference>
<dbReference type="EMBL" id="JBCFQL010000008">
    <property type="protein sequence ID" value="MFA9191395.1"/>
    <property type="molecule type" value="Genomic_DNA"/>
</dbReference>